<proteinExistence type="predicted"/>
<comment type="caution">
    <text evidence="1">The sequence shown here is derived from an EMBL/GenBank/DDBJ whole genome shotgun (WGS) entry which is preliminary data.</text>
</comment>
<keyword evidence="2" id="KW-1185">Reference proteome</keyword>
<evidence type="ECO:0000313" key="2">
    <source>
        <dbReference type="Proteomes" id="UP000499080"/>
    </source>
</evidence>
<dbReference type="EMBL" id="BGPR01000377">
    <property type="protein sequence ID" value="GBM16674.1"/>
    <property type="molecule type" value="Genomic_DNA"/>
</dbReference>
<organism evidence="1 2">
    <name type="scientific">Araneus ventricosus</name>
    <name type="common">Orbweaver spider</name>
    <name type="synonym">Epeira ventricosa</name>
    <dbReference type="NCBI Taxonomy" id="182803"/>
    <lineage>
        <taxon>Eukaryota</taxon>
        <taxon>Metazoa</taxon>
        <taxon>Ecdysozoa</taxon>
        <taxon>Arthropoda</taxon>
        <taxon>Chelicerata</taxon>
        <taxon>Arachnida</taxon>
        <taxon>Araneae</taxon>
        <taxon>Araneomorphae</taxon>
        <taxon>Entelegynae</taxon>
        <taxon>Araneoidea</taxon>
        <taxon>Araneidae</taxon>
        <taxon>Araneus</taxon>
    </lineage>
</organism>
<accession>A0A4Y2DLE2</accession>
<dbReference type="Proteomes" id="UP000499080">
    <property type="component" value="Unassembled WGS sequence"/>
</dbReference>
<reference evidence="1 2" key="1">
    <citation type="journal article" date="2019" name="Sci. Rep.">
        <title>Orb-weaving spider Araneus ventricosus genome elucidates the spidroin gene catalogue.</title>
        <authorList>
            <person name="Kono N."/>
            <person name="Nakamura H."/>
            <person name="Ohtoshi R."/>
            <person name="Moran D.A.P."/>
            <person name="Shinohara A."/>
            <person name="Yoshida Y."/>
            <person name="Fujiwara M."/>
            <person name="Mori M."/>
            <person name="Tomita M."/>
            <person name="Arakawa K."/>
        </authorList>
    </citation>
    <scope>NUCLEOTIDE SEQUENCE [LARGE SCALE GENOMIC DNA]</scope>
</reference>
<protein>
    <submittedName>
        <fullName evidence="1">Uncharacterized protein</fullName>
    </submittedName>
</protein>
<dbReference type="AlphaFoldDB" id="A0A4Y2DLE2"/>
<name>A0A4Y2DLE2_ARAVE</name>
<gene>
    <name evidence="1" type="ORF">AVEN_88998_1</name>
</gene>
<evidence type="ECO:0000313" key="1">
    <source>
        <dbReference type="EMBL" id="GBM16674.1"/>
    </source>
</evidence>
<sequence length="94" mass="10470">MNLSIPTVRKRKKHSFLRSEKEAPTAAFCAISPVSKFFGLGGSEQHNSWSLERDDVIEPIEEERSEGGRGGISDFFRQTMAARGDGFPLWRAVG</sequence>